<proteinExistence type="predicted"/>
<reference evidence="1" key="1">
    <citation type="submission" date="2018-05" db="EMBL/GenBank/DDBJ databases">
        <title>Draft genome of Mucuna pruriens seed.</title>
        <authorList>
            <person name="Nnadi N.E."/>
            <person name="Vos R."/>
            <person name="Hasami M.H."/>
            <person name="Devisetty U.K."/>
            <person name="Aguiy J.C."/>
        </authorList>
    </citation>
    <scope>NUCLEOTIDE SEQUENCE [LARGE SCALE GENOMIC DNA]</scope>
    <source>
        <strain evidence="1">JCA_2017</strain>
    </source>
</reference>
<gene>
    <name evidence="1" type="ORF">CR513_62556</name>
</gene>
<name>A0A371E037_MUCPR</name>
<sequence length="80" mass="9534">MNKFIVEKARYLIFGKRLCQRSERVQVLQSSLKKMVINRDATFVKRKIDRRMQVGVQEETNNIKKEKEKFKARLVAKGYS</sequence>
<dbReference type="AlphaFoldDB" id="A0A371E037"/>
<evidence type="ECO:0000313" key="2">
    <source>
        <dbReference type="Proteomes" id="UP000257109"/>
    </source>
</evidence>
<protein>
    <submittedName>
        <fullName evidence="1">Uncharacterized protein</fullName>
    </submittedName>
</protein>
<feature type="non-terminal residue" evidence="1">
    <location>
        <position position="1"/>
    </location>
</feature>
<keyword evidence="2" id="KW-1185">Reference proteome</keyword>
<dbReference type="Proteomes" id="UP000257109">
    <property type="component" value="Unassembled WGS sequence"/>
</dbReference>
<comment type="caution">
    <text evidence="1">The sequence shown here is derived from an EMBL/GenBank/DDBJ whole genome shotgun (WGS) entry which is preliminary data.</text>
</comment>
<evidence type="ECO:0000313" key="1">
    <source>
        <dbReference type="EMBL" id="RDX58152.1"/>
    </source>
</evidence>
<organism evidence="1 2">
    <name type="scientific">Mucuna pruriens</name>
    <name type="common">Velvet bean</name>
    <name type="synonym">Dolichos pruriens</name>
    <dbReference type="NCBI Taxonomy" id="157652"/>
    <lineage>
        <taxon>Eukaryota</taxon>
        <taxon>Viridiplantae</taxon>
        <taxon>Streptophyta</taxon>
        <taxon>Embryophyta</taxon>
        <taxon>Tracheophyta</taxon>
        <taxon>Spermatophyta</taxon>
        <taxon>Magnoliopsida</taxon>
        <taxon>eudicotyledons</taxon>
        <taxon>Gunneridae</taxon>
        <taxon>Pentapetalae</taxon>
        <taxon>rosids</taxon>
        <taxon>fabids</taxon>
        <taxon>Fabales</taxon>
        <taxon>Fabaceae</taxon>
        <taxon>Papilionoideae</taxon>
        <taxon>50 kb inversion clade</taxon>
        <taxon>NPAAA clade</taxon>
        <taxon>indigoferoid/millettioid clade</taxon>
        <taxon>Phaseoleae</taxon>
        <taxon>Mucuna</taxon>
    </lineage>
</organism>
<accession>A0A371E037</accession>
<dbReference type="EMBL" id="QJKJ01017783">
    <property type="protein sequence ID" value="RDX58152.1"/>
    <property type="molecule type" value="Genomic_DNA"/>
</dbReference>